<evidence type="ECO:0000256" key="7">
    <source>
        <dbReference type="ARBA" id="ARBA00023242"/>
    </source>
</evidence>
<protein>
    <recommendedName>
        <fullName evidence="10">Homeobox domain-containing protein</fullName>
    </recommendedName>
</protein>
<evidence type="ECO:0000256" key="8">
    <source>
        <dbReference type="PROSITE-ProRule" id="PRU00108"/>
    </source>
</evidence>
<dbReference type="InterPro" id="IPR006563">
    <property type="entry name" value="POX_dom"/>
</dbReference>
<dbReference type="GO" id="GO:0006355">
    <property type="term" value="P:regulation of DNA-templated transcription"/>
    <property type="evidence" value="ECO:0007669"/>
    <property type="project" value="InterPro"/>
</dbReference>
<dbReference type="PROSITE" id="PS50071">
    <property type="entry name" value="HOMEOBOX_2"/>
    <property type="match status" value="1"/>
</dbReference>
<evidence type="ECO:0000256" key="1">
    <source>
        <dbReference type="ARBA" id="ARBA00004123"/>
    </source>
</evidence>
<name>A0AAF0WDL4_DAUCS</name>
<dbReference type="GO" id="GO:0003677">
    <property type="term" value="F:DNA binding"/>
    <property type="evidence" value="ECO:0007669"/>
    <property type="project" value="UniProtKB-UniRule"/>
</dbReference>
<feature type="compositionally biased region" description="Polar residues" evidence="9">
    <location>
        <begin position="654"/>
        <end position="676"/>
    </location>
</feature>
<feature type="region of interest" description="Disordered" evidence="9">
    <location>
        <begin position="272"/>
        <end position="313"/>
    </location>
</feature>
<accession>A0AAF0WDL4</accession>
<dbReference type="Gene3D" id="1.10.10.60">
    <property type="entry name" value="Homeodomain-like"/>
    <property type="match status" value="1"/>
</dbReference>
<keyword evidence="6" id="KW-0804">Transcription</keyword>
<dbReference type="EMBL" id="CP093344">
    <property type="protein sequence ID" value="WOG87597.1"/>
    <property type="molecule type" value="Genomic_DNA"/>
</dbReference>
<dbReference type="CDD" id="cd00086">
    <property type="entry name" value="homeodomain"/>
    <property type="match status" value="1"/>
</dbReference>
<evidence type="ECO:0000256" key="6">
    <source>
        <dbReference type="ARBA" id="ARBA00023163"/>
    </source>
</evidence>
<dbReference type="KEGG" id="dcr:108209452"/>
<dbReference type="AlphaFoldDB" id="A0AAF0WDL4"/>
<dbReference type="InterPro" id="IPR001356">
    <property type="entry name" value="HD"/>
</dbReference>
<evidence type="ECO:0000256" key="3">
    <source>
        <dbReference type="ARBA" id="ARBA00023015"/>
    </source>
</evidence>
<dbReference type="SMART" id="SM00389">
    <property type="entry name" value="HOX"/>
    <property type="match status" value="1"/>
</dbReference>
<evidence type="ECO:0000256" key="5">
    <source>
        <dbReference type="ARBA" id="ARBA00023155"/>
    </source>
</evidence>
<keyword evidence="12" id="KW-1185">Reference proteome</keyword>
<feature type="DNA-binding region" description="Homeobox" evidence="8">
    <location>
        <begin position="582"/>
        <end position="644"/>
    </location>
</feature>
<dbReference type="Proteomes" id="UP000077755">
    <property type="component" value="Chromosome 2"/>
</dbReference>
<dbReference type="InterPro" id="IPR008422">
    <property type="entry name" value="KN_HD"/>
</dbReference>
<dbReference type="GO" id="GO:0005634">
    <property type="term" value="C:nucleus"/>
    <property type="evidence" value="ECO:0007669"/>
    <property type="project" value="UniProtKB-SubCell"/>
</dbReference>
<evidence type="ECO:0000256" key="2">
    <source>
        <dbReference type="ARBA" id="ARBA00006454"/>
    </source>
</evidence>
<organism evidence="11 12">
    <name type="scientific">Daucus carota subsp. sativus</name>
    <name type="common">Carrot</name>
    <dbReference type="NCBI Taxonomy" id="79200"/>
    <lineage>
        <taxon>Eukaryota</taxon>
        <taxon>Viridiplantae</taxon>
        <taxon>Streptophyta</taxon>
        <taxon>Embryophyta</taxon>
        <taxon>Tracheophyta</taxon>
        <taxon>Spermatophyta</taxon>
        <taxon>Magnoliopsida</taxon>
        <taxon>eudicotyledons</taxon>
        <taxon>Gunneridae</taxon>
        <taxon>Pentapetalae</taxon>
        <taxon>asterids</taxon>
        <taxon>campanulids</taxon>
        <taxon>Apiales</taxon>
        <taxon>Apiaceae</taxon>
        <taxon>Apioideae</taxon>
        <taxon>Scandiceae</taxon>
        <taxon>Daucinae</taxon>
        <taxon>Daucus</taxon>
        <taxon>Daucus sect. Daucus</taxon>
    </lineage>
</organism>
<dbReference type="Pfam" id="PF07526">
    <property type="entry name" value="POX"/>
    <property type="match status" value="1"/>
</dbReference>
<dbReference type="PANTHER" id="PTHR11850">
    <property type="entry name" value="HOMEOBOX PROTEIN TRANSCRIPTION FACTORS"/>
    <property type="match status" value="1"/>
</dbReference>
<dbReference type="InterPro" id="IPR050224">
    <property type="entry name" value="TALE_homeobox"/>
</dbReference>
<evidence type="ECO:0000259" key="10">
    <source>
        <dbReference type="PROSITE" id="PS50071"/>
    </source>
</evidence>
<dbReference type="FunFam" id="1.10.10.60:FF:000117">
    <property type="entry name" value="BEL1-like homeodomain protein 9"/>
    <property type="match status" value="1"/>
</dbReference>
<keyword evidence="4 8" id="KW-0238">DNA-binding</keyword>
<evidence type="ECO:0000313" key="11">
    <source>
        <dbReference type="EMBL" id="WOG87597.1"/>
    </source>
</evidence>
<evidence type="ECO:0000256" key="4">
    <source>
        <dbReference type="ARBA" id="ARBA00023125"/>
    </source>
</evidence>
<gene>
    <name evidence="11" type="ORF">DCAR_0206827</name>
</gene>
<feature type="region of interest" description="Disordered" evidence="9">
    <location>
        <begin position="1"/>
        <end position="21"/>
    </location>
</feature>
<feature type="region of interest" description="Disordered" evidence="9">
    <location>
        <begin position="653"/>
        <end position="676"/>
    </location>
</feature>
<sequence length="778" mass="85831">MEMNNFSLGDSHIAQQSRRNKLRVQNSENLEEHYASSLDQLSVHPDLIRNIKYGAMSYDPTCINSLDMVNYVSRNESLVSADNVAVANLSHPISSNLNLSAAKQGDPQNCSNWKSLGSHQSGDWNFNNYNRSNNNPTSISESSSSPLFTGEGRGSLKVNNISSPSFYWKQPSSYGYNHDVVLQSSLVASPAPYNYQNTLQEVVTSAGAGPQGQDMVRYGGKDSNELLLLPSYNEYQVNQGRSCDGDLWVNRPMEVFRNQNGEDLANKSIRALTGGEGSNTQGLSLSLSSVSQTNNRREGQFGERNGLSDRPIDSKPFKSDYICSSSRPSVGNKVFGINRQNPGITAIPHRDAAGPLGPFTGYATILKNSRYLNPTLQLMDELCRVSGSKQIETHEVYSGKNSDEVVVSAVDFAFNVAHDSMVGSKGGNSGASSSTFYSSNRIGGEAGVPSNANESYHPEYHQKKTKLLCMQEELCRRYRQYHQQMQMVVTSFESVAGLSAAAPYISVALRTVTRHFRCLKQVISEQLGHIGRTLGEDLSSPTGGTTSSTKCDVSTSGLKLIEHQKQKSCGSSMIFFEPQQPVWRPQRGLPERAVAVLRAWLFDHFLHPYPTDTDKHMLATQTGLTRNQVSNWFINARVRVWKPMVEEIHVLETKGSTESSSQMGKPDGNTASESTNRYDTQTMNKLQGIDSSRSREMTSADVWNQEKRSRHECQIPAGMDAGSLMSLLPYQRSELEIGSGLGAVSLTLGLRQSAESGQQQQDQYQQHFGGHMIHDFVG</sequence>
<evidence type="ECO:0000256" key="9">
    <source>
        <dbReference type="SAM" id="MobiDB-lite"/>
    </source>
</evidence>
<dbReference type="SUPFAM" id="SSF46689">
    <property type="entry name" value="Homeodomain-like"/>
    <property type="match status" value="1"/>
</dbReference>
<proteinExistence type="inferred from homology"/>
<dbReference type="SMART" id="SM00574">
    <property type="entry name" value="POX"/>
    <property type="match status" value="1"/>
</dbReference>
<comment type="similarity">
    <text evidence="2">Belongs to the TALE/BELL homeobox family.</text>
</comment>
<feature type="domain" description="Homeobox" evidence="10">
    <location>
        <begin position="580"/>
        <end position="643"/>
    </location>
</feature>
<comment type="subcellular location">
    <subcellularLocation>
        <location evidence="1 8">Nucleus</location>
    </subcellularLocation>
</comment>
<dbReference type="Pfam" id="PF05920">
    <property type="entry name" value="Homeobox_KN"/>
    <property type="match status" value="1"/>
</dbReference>
<keyword evidence="3" id="KW-0805">Transcription regulation</keyword>
<feature type="compositionally biased region" description="Basic and acidic residues" evidence="9">
    <location>
        <begin position="295"/>
        <end position="313"/>
    </location>
</feature>
<dbReference type="InterPro" id="IPR009057">
    <property type="entry name" value="Homeodomain-like_sf"/>
</dbReference>
<reference evidence="11" key="2">
    <citation type="submission" date="2022-03" db="EMBL/GenBank/DDBJ databases">
        <title>Draft title - Genomic analysis of global carrot germplasm unveils the trajectory of domestication and the origin of high carotenoid orange carrot.</title>
        <authorList>
            <person name="Iorizzo M."/>
            <person name="Ellison S."/>
            <person name="Senalik D."/>
            <person name="Macko-Podgorni A."/>
            <person name="Grzebelus D."/>
            <person name="Bostan H."/>
            <person name="Rolling W."/>
            <person name="Curaba J."/>
            <person name="Simon P."/>
        </authorList>
    </citation>
    <scope>NUCLEOTIDE SEQUENCE</scope>
    <source>
        <tissue evidence="11">Leaf</tissue>
    </source>
</reference>
<keyword evidence="7 8" id="KW-0539">Nucleus</keyword>
<reference evidence="11" key="1">
    <citation type="journal article" date="2016" name="Nat. Genet.">
        <title>A high-quality carrot genome assembly provides new insights into carotenoid accumulation and asterid genome evolution.</title>
        <authorList>
            <person name="Iorizzo M."/>
            <person name="Ellison S."/>
            <person name="Senalik D."/>
            <person name="Zeng P."/>
            <person name="Satapoomin P."/>
            <person name="Huang J."/>
            <person name="Bowman M."/>
            <person name="Iovene M."/>
            <person name="Sanseverino W."/>
            <person name="Cavagnaro P."/>
            <person name="Yildiz M."/>
            <person name="Macko-Podgorni A."/>
            <person name="Moranska E."/>
            <person name="Grzebelus E."/>
            <person name="Grzebelus D."/>
            <person name="Ashrafi H."/>
            <person name="Zheng Z."/>
            <person name="Cheng S."/>
            <person name="Spooner D."/>
            <person name="Van Deynze A."/>
            <person name="Simon P."/>
        </authorList>
    </citation>
    <scope>NUCLEOTIDE SEQUENCE</scope>
    <source>
        <tissue evidence="11">Leaf</tissue>
    </source>
</reference>
<evidence type="ECO:0000313" key="12">
    <source>
        <dbReference type="Proteomes" id="UP000077755"/>
    </source>
</evidence>
<keyword evidence="5 8" id="KW-0371">Homeobox</keyword>